<dbReference type="PANTHER" id="PTHR42770">
    <property type="entry name" value="AMINO ACID TRANSPORTER-RELATED"/>
    <property type="match status" value="1"/>
</dbReference>
<gene>
    <name evidence="7" type="ORF">FAD_0449</name>
</gene>
<sequence>MVKTGLMRGSVGFWPLVGQTIAFTAPLASVVTSLTGAALYAKGALPLAILIAVISGLIWVNTPYQYSTKIASAGGFYTFTRKAIGPKYGLFDGLIYLMFEYAILANTTLFFSGVLIPAIFSDFFGITVSKYLWIPILIVFVLIFTVLPYIGIKPSVKYALFGSLLEIAILIILSAAIIIISGPKNTGTVFLPELSGGISPLFEGVVLGTFLMTGASGAVYIGEEAKMPRTNIKKAMAVSFVITGALFLLVAYAFTIGWGPTKMGNFATELIPGLILSDKFLGFPFLVVIVILLFNSVFVSMVSPLNVLGRISYSFSRDGVMPPWFVKIHPKYKTPSNAIAFMGISSIVVSVIVGLVYGPFYGYIILITIASLALFAGHIMSDFALPFLYHKLHELNIGLHIILPITSLIVLVFGVYFSVIPPVFPYSLATTATVILIALIGIFVAHFAKKRGKSIEDIGTIEAPLPGSNNEKINK</sequence>
<accession>A0A1V0N2N8</accession>
<protein>
    <submittedName>
        <fullName evidence="7">Amino acid permease related protein</fullName>
    </submittedName>
</protein>
<organism evidence="7 8">
    <name type="scientific">Ferroplasma acidiphilum</name>
    <dbReference type="NCBI Taxonomy" id="74969"/>
    <lineage>
        <taxon>Archaea</taxon>
        <taxon>Methanobacteriati</taxon>
        <taxon>Thermoplasmatota</taxon>
        <taxon>Thermoplasmata</taxon>
        <taxon>Thermoplasmatales</taxon>
        <taxon>Ferroplasmaceae</taxon>
        <taxon>Ferroplasma</taxon>
    </lineage>
</organism>
<name>A0A1V0N2N8_9ARCH</name>
<feature type="transmembrane region" description="Helical" evidence="6">
    <location>
        <begin position="94"/>
        <end position="120"/>
    </location>
</feature>
<evidence type="ECO:0000256" key="3">
    <source>
        <dbReference type="ARBA" id="ARBA00022692"/>
    </source>
</evidence>
<feature type="transmembrane region" description="Helical" evidence="6">
    <location>
        <begin position="280"/>
        <end position="308"/>
    </location>
</feature>
<dbReference type="STRING" id="74969.FAD_0449"/>
<dbReference type="GO" id="GO:0016020">
    <property type="term" value="C:membrane"/>
    <property type="evidence" value="ECO:0007669"/>
    <property type="project" value="UniProtKB-SubCell"/>
</dbReference>
<keyword evidence="8" id="KW-1185">Reference proteome</keyword>
<feature type="transmembrane region" description="Helical" evidence="6">
    <location>
        <begin position="132"/>
        <end position="151"/>
    </location>
</feature>
<evidence type="ECO:0000256" key="5">
    <source>
        <dbReference type="ARBA" id="ARBA00023136"/>
    </source>
</evidence>
<dbReference type="OrthoDB" id="43026at2157"/>
<feature type="transmembrane region" description="Helical" evidence="6">
    <location>
        <begin position="12"/>
        <end position="31"/>
    </location>
</feature>
<dbReference type="KEGG" id="fai:FAD_0449"/>
<dbReference type="GO" id="GO:0055085">
    <property type="term" value="P:transmembrane transport"/>
    <property type="evidence" value="ECO:0007669"/>
    <property type="project" value="InterPro"/>
</dbReference>
<reference evidence="7 8" key="1">
    <citation type="submission" date="2011-10" db="EMBL/GenBank/DDBJ databases">
        <title>Metabolic and evolutionary patterns in the extreme acidophile Ferroplasma acidiphilum.</title>
        <authorList>
            <person name="Golyshina O.V."/>
            <person name="Kozyavkin S.A."/>
            <person name="Tatusov R.L."/>
            <person name="Slesarev A.I."/>
            <person name="Golyshin P.N."/>
        </authorList>
    </citation>
    <scope>NUCLEOTIDE SEQUENCE [LARGE SCALE GENOMIC DNA]</scope>
    <source>
        <strain evidence="8">Y</strain>
    </source>
</reference>
<dbReference type="Gene3D" id="1.20.1740.10">
    <property type="entry name" value="Amino acid/polyamine transporter I"/>
    <property type="match status" value="1"/>
</dbReference>
<evidence type="ECO:0000256" key="2">
    <source>
        <dbReference type="ARBA" id="ARBA00022475"/>
    </source>
</evidence>
<feature type="transmembrane region" description="Helical" evidence="6">
    <location>
        <begin position="363"/>
        <end position="385"/>
    </location>
</feature>
<evidence type="ECO:0000256" key="1">
    <source>
        <dbReference type="ARBA" id="ARBA00004651"/>
    </source>
</evidence>
<feature type="transmembrane region" description="Helical" evidence="6">
    <location>
        <begin position="201"/>
        <end position="223"/>
    </location>
</feature>
<keyword evidence="4 6" id="KW-1133">Transmembrane helix</keyword>
<dbReference type="EMBL" id="CP015363">
    <property type="protein sequence ID" value="ARD84364.1"/>
    <property type="molecule type" value="Genomic_DNA"/>
</dbReference>
<dbReference type="GeneID" id="31675958"/>
<keyword evidence="2" id="KW-1003">Cell membrane</keyword>
<keyword evidence="5 6" id="KW-0472">Membrane</keyword>
<keyword evidence="3 6" id="KW-0812">Transmembrane</keyword>
<dbReference type="Pfam" id="PF13520">
    <property type="entry name" value="AA_permease_2"/>
    <property type="match status" value="1"/>
</dbReference>
<evidence type="ECO:0000313" key="8">
    <source>
        <dbReference type="Proteomes" id="UP000192050"/>
    </source>
</evidence>
<dbReference type="Proteomes" id="UP000192050">
    <property type="component" value="Chromosome"/>
</dbReference>
<dbReference type="InterPro" id="IPR002293">
    <property type="entry name" value="AA/rel_permease1"/>
</dbReference>
<evidence type="ECO:0000256" key="4">
    <source>
        <dbReference type="ARBA" id="ARBA00022989"/>
    </source>
</evidence>
<feature type="transmembrane region" description="Helical" evidence="6">
    <location>
        <begin position="235"/>
        <end position="260"/>
    </location>
</feature>
<feature type="transmembrane region" description="Helical" evidence="6">
    <location>
        <begin position="423"/>
        <end position="445"/>
    </location>
</feature>
<dbReference type="PIRSF" id="PIRSF006060">
    <property type="entry name" value="AA_transporter"/>
    <property type="match status" value="1"/>
</dbReference>
<evidence type="ECO:0000256" key="6">
    <source>
        <dbReference type="SAM" id="Phobius"/>
    </source>
</evidence>
<dbReference type="AlphaFoldDB" id="A0A1V0N2N8"/>
<evidence type="ECO:0000313" key="7">
    <source>
        <dbReference type="EMBL" id="ARD84364.1"/>
    </source>
</evidence>
<dbReference type="RefSeq" id="WP_081141607.1">
    <property type="nucleotide sequence ID" value="NZ_CP015363.1"/>
</dbReference>
<dbReference type="PANTHER" id="PTHR42770:SF11">
    <property type="entry name" value="INNER MEMBRANE TRANSPORT PROTEIN YBAT"/>
    <property type="match status" value="1"/>
</dbReference>
<feature type="transmembrane region" description="Helical" evidence="6">
    <location>
        <begin position="397"/>
        <end position="417"/>
    </location>
</feature>
<feature type="transmembrane region" description="Helical" evidence="6">
    <location>
        <begin position="37"/>
        <end position="60"/>
    </location>
</feature>
<feature type="transmembrane region" description="Helical" evidence="6">
    <location>
        <begin position="158"/>
        <end position="181"/>
    </location>
</feature>
<dbReference type="InterPro" id="IPR050367">
    <property type="entry name" value="APC_superfamily"/>
</dbReference>
<proteinExistence type="predicted"/>
<comment type="subcellular location">
    <subcellularLocation>
        <location evidence="1">Cell membrane</location>
        <topology evidence="1">Multi-pass membrane protein</topology>
    </subcellularLocation>
</comment>
<feature type="transmembrane region" description="Helical" evidence="6">
    <location>
        <begin position="338"/>
        <end position="357"/>
    </location>
</feature>